<dbReference type="GO" id="GO:0005737">
    <property type="term" value="C:cytoplasm"/>
    <property type="evidence" value="ECO:0007669"/>
    <property type="project" value="UniProtKB-ARBA"/>
</dbReference>
<organism evidence="2 3">
    <name type="scientific">Perca flavescens</name>
    <name type="common">American yellow perch</name>
    <name type="synonym">Morone flavescens</name>
    <dbReference type="NCBI Taxonomy" id="8167"/>
    <lineage>
        <taxon>Eukaryota</taxon>
        <taxon>Metazoa</taxon>
        <taxon>Chordata</taxon>
        <taxon>Craniata</taxon>
        <taxon>Vertebrata</taxon>
        <taxon>Euteleostomi</taxon>
        <taxon>Actinopterygii</taxon>
        <taxon>Neopterygii</taxon>
        <taxon>Teleostei</taxon>
        <taxon>Neoteleostei</taxon>
        <taxon>Acanthomorphata</taxon>
        <taxon>Eupercaria</taxon>
        <taxon>Perciformes</taxon>
        <taxon>Percoidei</taxon>
        <taxon>Percidae</taxon>
        <taxon>Percinae</taxon>
        <taxon>Perca</taxon>
    </lineage>
</organism>
<reference evidence="2 3" key="1">
    <citation type="submission" date="2019-01" db="EMBL/GenBank/DDBJ databases">
        <title>A chromosome-scale genome assembly of the yellow perch, Perca flavescens.</title>
        <authorList>
            <person name="Feron R."/>
            <person name="Morvezen R."/>
            <person name="Bestin A."/>
            <person name="Haffray P."/>
            <person name="Klopp C."/>
            <person name="Zahm M."/>
            <person name="Cabau C."/>
            <person name="Roques C."/>
            <person name="Donnadieu C."/>
            <person name="Bouchez O."/>
            <person name="Christie M."/>
            <person name="Larson W."/>
            <person name="Guiguen Y."/>
        </authorList>
    </citation>
    <scope>NUCLEOTIDE SEQUENCE [LARGE SCALE GENOMIC DNA]</scope>
    <source>
        <strain evidence="2">YP-PL-M2</strain>
        <tissue evidence="2">Blood</tissue>
    </source>
</reference>
<comment type="caution">
    <text evidence="2">The sequence shown here is derived from an EMBL/GenBank/DDBJ whole genome shotgun (WGS) entry which is preliminary data.</text>
</comment>
<proteinExistence type="predicted"/>
<accession>A0A484C7Z5</accession>
<gene>
    <name evidence="2" type="ORF">EPR50_G00183840</name>
</gene>
<keyword evidence="3" id="KW-1185">Reference proteome</keyword>
<dbReference type="Proteomes" id="UP000295070">
    <property type="component" value="Chromosome 18"/>
</dbReference>
<dbReference type="EMBL" id="SCKG01000018">
    <property type="protein sequence ID" value="TDH00089.1"/>
    <property type="molecule type" value="Genomic_DNA"/>
</dbReference>
<evidence type="ECO:0000313" key="3">
    <source>
        <dbReference type="Proteomes" id="UP000295070"/>
    </source>
</evidence>
<evidence type="ECO:0000313" key="2">
    <source>
        <dbReference type="EMBL" id="TDH00089.1"/>
    </source>
</evidence>
<protein>
    <recommendedName>
        <fullName evidence="1">MABP domain-containing protein</fullName>
    </recommendedName>
</protein>
<name>A0A484C7Z5_PERFV</name>
<dbReference type="AlphaFoldDB" id="A0A484C7Z5"/>
<sequence length="294" mass="33450">MSTYITQLDVSLHEAEEEKLQSQGFKKINVDLNKGAGGKYIYIWYKKESRTAPITGLQVTFNDDMGVGLINAGYTKINKDLNAGAGGNFIYLWYFRGSGEYHTPIVEIDVTIDAKSEAHKFLQNWERLDCDLNRGAGGNFIYAWVKREKQTYICDVSATDSYGSDTEYFLEGYIRVDEDTNRGANGAYVFIWYHQTTDSQHALRDLKVSTNDLHYQSLKQQGYTSVSVNLNEGTRGNKVYLWYKKRGCNNPIKAITLLLNTDVVQEYKKAGVNVIDRNINLGNNGHTEYLCVYQ</sequence>
<dbReference type="Gene3D" id="2.100.10.50">
    <property type="match status" value="2"/>
</dbReference>
<dbReference type="InterPro" id="IPR023341">
    <property type="entry name" value="MABP"/>
</dbReference>
<feature type="domain" description="MABP" evidence="1">
    <location>
        <begin position="1"/>
        <end position="49"/>
    </location>
</feature>
<evidence type="ECO:0000259" key="1">
    <source>
        <dbReference type="PROSITE" id="PS51498"/>
    </source>
</evidence>
<feature type="domain" description="MABP" evidence="1">
    <location>
        <begin position="51"/>
        <end position="197"/>
    </location>
</feature>
<dbReference type="STRING" id="8167.A0A484C7Z5"/>
<dbReference type="PROSITE" id="PS51498">
    <property type="entry name" value="MABP"/>
    <property type="match status" value="2"/>
</dbReference>